<sequence>MAYQHGPGPSSISGSSSSSGFLNSPFGDTTYTKVFVGGLAWETQSETMRRYFEQFGEILEAVVITDKNTGRSKGYGFVTFRDPESARRACADPTPIIDGRRANCNLASLGRPRPPISFGTGRLRQPAVYVGGMQPNRGTYIGNFGYQQPVSYAYQQGLAYPPYGYATYGPEYVYPQGGYNPFVGQQYLQIYGVPGSASPTIYHYGQLGQTVPGGHGYGAVHGYAMPSPQILQFSGPNVNALTSSPMPTIQAPYPSGIPAPVAAQPQFVVHSPSQFVQGSGSDQTSGPGQGEQLILGIGSHNSLVLCQRVVVENEVLLSAFPLPPRFFSMTPTSSFVIVQLDNPDFSSLHHRLVGWYVGHVRGVSMFDTDIWTILGVFVLLSLGTKVVRDAFVPHWLEWDDQCALDVSKVEPVEGFNWVWSSEVPSE</sequence>
<evidence type="ECO:0000256" key="2">
    <source>
        <dbReference type="PROSITE-ProRule" id="PRU00176"/>
    </source>
</evidence>
<evidence type="ECO:0000313" key="5">
    <source>
        <dbReference type="EMBL" id="TYK11333.1"/>
    </source>
</evidence>
<dbReference type="CDD" id="cd12384">
    <property type="entry name" value="RRM_RBM24_RBM38_like"/>
    <property type="match status" value="1"/>
</dbReference>
<keyword evidence="1 2" id="KW-0694">RNA-binding</keyword>
<protein>
    <submittedName>
        <fullName evidence="5">RNA-binding protein 24-A</fullName>
    </submittedName>
</protein>
<dbReference type="PROSITE" id="PS50102">
    <property type="entry name" value="RRM"/>
    <property type="match status" value="1"/>
</dbReference>
<dbReference type="InterPro" id="IPR035979">
    <property type="entry name" value="RBD_domain_sf"/>
</dbReference>
<reference evidence="6 7" key="1">
    <citation type="submission" date="2019-08" db="EMBL/GenBank/DDBJ databases">
        <title>Draft genome sequences of two oriental melons (Cucumis melo L. var makuwa).</title>
        <authorList>
            <person name="Kwon S.-Y."/>
        </authorList>
    </citation>
    <scope>NUCLEOTIDE SEQUENCE [LARGE SCALE GENOMIC DNA]</scope>
    <source>
        <strain evidence="7">cv. Chang Bougi</strain>
        <strain evidence="6">cv. SW 3</strain>
        <tissue evidence="5">Leaf</tissue>
    </source>
</reference>
<dbReference type="AlphaFoldDB" id="A0A5D3CHF9"/>
<organism evidence="5 7">
    <name type="scientific">Cucumis melo var. makuwa</name>
    <name type="common">Oriental melon</name>
    <dbReference type="NCBI Taxonomy" id="1194695"/>
    <lineage>
        <taxon>Eukaryota</taxon>
        <taxon>Viridiplantae</taxon>
        <taxon>Streptophyta</taxon>
        <taxon>Embryophyta</taxon>
        <taxon>Tracheophyta</taxon>
        <taxon>Spermatophyta</taxon>
        <taxon>Magnoliopsida</taxon>
        <taxon>eudicotyledons</taxon>
        <taxon>Gunneridae</taxon>
        <taxon>Pentapetalae</taxon>
        <taxon>rosids</taxon>
        <taxon>fabids</taxon>
        <taxon>Cucurbitales</taxon>
        <taxon>Cucurbitaceae</taxon>
        <taxon>Benincaseae</taxon>
        <taxon>Cucumis</taxon>
    </lineage>
</organism>
<dbReference type="Proteomes" id="UP000321947">
    <property type="component" value="Unassembled WGS sequence"/>
</dbReference>
<dbReference type="InterPro" id="IPR000504">
    <property type="entry name" value="RRM_dom"/>
</dbReference>
<evidence type="ECO:0000313" key="7">
    <source>
        <dbReference type="Proteomes" id="UP000321947"/>
    </source>
</evidence>
<dbReference type="Gene3D" id="3.30.70.330">
    <property type="match status" value="1"/>
</dbReference>
<dbReference type="Pfam" id="PF00076">
    <property type="entry name" value="RRM_1"/>
    <property type="match status" value="1"/>
</dbReference>
<feature type="domain" description="RRM" evidence="3">
    <location>
        <begin position="32"/>
        <end position="109"/>
    </location>
</feature>
<dbReference type="Proteomes" id="UP000321393">
    <property type="component" value="Unassembled WGS sequence"/>
</dbReference>
<dbReference type="EMBL" id="SSTE01014560">
    <property type="protein sequence ID" value="KAA0045404.1"/>
    <property type="molecule type" value="Genomic_DNA"/>
</dbReference>
<dbReference type="SUPFAM" id="SSF54928">
    <property type="entry name" value="RNA-binding domain, RBD"/>
    <property type="match status" value="1"/>
</dbReference>
<comment type="caution">
    <text evidence="5">The sequence shown here is derived from an EMBL/GenBank/DDBJ whole genome shotgun (WGS) entry which is preliminary data.</text>
</comment>
<dbReference type="InterPro" id="IPR012677">
    <property type="entry name" value="Nucleotide-bd_a/b_plait_sf"/>
</dbReference>
<dbReference type="EMBL" id="SSTD01010832">
    <property type="protein sequence ID" value="TYK11333.1"/>
    <property type="molecule type" value="Genomic_DNA"/>
</dbReference>
<proteinExistence type="predicted"/>
<accession>A0A5D3CHF9</accession>
<evidence type="ECO:0000256" key="1">
    <source>
        <dbReference type="ARBA" id="ARBA00022884"/>
    </source>
</evidence>
<dbReference type="STRING" id="1194695.A0A5D3CHF9"/>
<dbReference type="FunFam" id="3.30.70.330:FF:000250">
    <property type="entry name" value="RNA-binding (RRM/RBD/RNP motifs) family protein"/>
    <property type="match status" value="1"/>
</dbReference>
<evidence type="ECO:0000313" key="6">
    <source>
        <dbReference type="Proteomes" id="UP000321393"/>
    </source>
</evidence>
<evidence type="ECO:0000313" key="4">
    <source>
        <dbReference type="EMBL" id="KAA0045404.1"/>
    </source>
</evidence>
<evidence type="ECO:0000259" key="3">
    <source>
        <dbReference type="PROSITE" id="PS50102"/>
    </source>
</evidence>
<gene>
    <name evidence="5" type="ORF">E5676_scaffold807G00070</name>
    <name evidence="4" type="ORF">E6C27_scaffold422G00170</name>
</gene>
<dbReference type="OrthoDB" id="439808at2759"/>
<dbReference type="PANTHER" id="PTHR11176">
    <property type="entry name" value="BOULE-RELATED"/>
    <property type="match status" value="1"/>
</dbReference>
<name>A0A5D3CHF9_CUCMM</name>
<dbReference type="PANTHER" id="PTHR11176:SF57">
    <property type="entry name" value="PROTEIN BOULE"/>
    <property type="match status" value="1"/>
</dbReference>
<dbReference type="SMART" id="SM00360">
    <property type="entry name" value="RRM"/>
    <property type="match status" value="1"/>
</dbReference>
<dbReference type="GO" id="GO:0003723">
    <property type="term" value="F:RNA binding"/>
    <property type="evidence" value="ECO:0007669"/>
    <property type="project" value="UniProtKB-UniRule"/>
</dbReference>